<evidence type="ECO:0000313" key="2">
    <source>
        <dbReference type="EMBL" id="JAH38341.1"/>
    </source>
</evidence>
<reference evidence="2" key="2">
    <citation type="journal article" date="2015" name="Fish Shellfish Immunol.">
        <title>Early steps in the European eel (Anguilla anguilla)-Vibrio vulnificus interaction in the gills: Role of the RtxA13 toxin.</title>
        <authorList>
            <person name="Callol A."/>
            <person name="Pajuelo D."/>
            <person name="Ebbesson L."/>
            <person name="Teles M."/>
            <person name="MacKenzie S."/>
            <person name="Amaro C."/>
        </authorList>
    </citation>
    <scope>NUCLEOTIDE SEQUENCE</scope>
</reference>
<evidence type="ECO:0000256" key="1">
    <source>
        <dbReference type="SAM" id="MobiDB-lite"/>
    </source>
</evidence>
<dbReference type="EMBL" id="GBXM01070236">
    <property type="protein sequence ID" value="JAH38341.1"/>
    <property type="molecule type" value="Transcribed_RNA"/>
</dbReference>
<accession>A0A0E9SAQ1</accession>
<dbReference type="AlphaFoldDB" id="A0A0E9SAQ1"/>
<feature type="region of interest" description="Disordered" evidence="1">
    <location>
        <begin position="1"/>
        <end position="31"/>
    </location>
</feature>
<name>A0A0E9SAQ1_ANGAN</name>
<protein>
    <submittedName>
        <fullName evidence="2">Uncharacterized protein</fullName>
    </submittedName>
</protein>
<organism evidence="2">
    <name type="scientific">Anguilla anguilla</name>
    <name type="common">European freshwater eel</name>
    <name type="synonym">Muraena anguilla</name>
    <dbReference type="NCBI Taxonomy" id="7936"/>
    <lineage>
        <taxon>Eukaryota</taxon>
        <taxon>Metazoa</taxon>
        <taxon>Chordata</taxon>
        <taxon>Craniata</taxon>
        <taxon>Vertebrata</taxon>
        <taxon>Euteleostomi</taxon>
        <taxon>Actinopterygii</taxon>
        <taxon>Neopterygii</taxon>
        <taxon>Teleostei</taxon>
        <taxon>Anguilliformes</taxon>
        <taxon>Anguillidae</taxon>
        <taxon>Anguilla</taxon>
    </lineage>
</organism>
<reference evidence="2" key="1">
    <citation type="submission" date="2014-11" db="EMBL/GenBank/DDBJ databases">
        <authorList>
            <person name="Amaro Gonzalez C."/>
        </authorList>
    </citation>
    <scope>NUCLEOTIDE SEQUENCE</scope>
</reference>
<proteinExistence type="predicted"/>
<sequence length="31" mass="3623">MAQVKHKYSKAKRQANRSYSKTRANLEIAFP</sequence>
<feature type="compositionally biased region" description="Basic residues" evidence="1">
    <location>
        <begin position="1"/>
        <end position="15"/>
    </location>
</feature>